<dbReference type="AlphaFoldDB" id="A0A8S1AY91"/>
<evidence type="ECO:0000313" key="1">
    <source>
        <dbReference type="EMBL" id="CAB3250513.1"/>
    </source>
</evidence>
<accession>A0A8S1AY91</accession>
<evidence type="ECO:0000313" key="2">
    <source>
        <dbReference type="Proteomes" id="UP000494106"/>
    </source>
</evidence>
<gene>
    <name evidence="1" type="ORF">APLA_LOCUS12747</name>
</gene>
<reference evidence="1 2" key="1">
    <citation type="submission" date="2020-04" db="EMBL/GenBank/DDBJ databases">
        <authorList>
            <person name="Wallbank WR R."/>
            <person name="Pardo Diaz C."/>
            <person name="Kozak K."/>
            <person name="Martin S."/>
            <person name="Jiggins C."/>
            <person name="Moest M."/>
            <person name="Warren A I."/>
            <person name="Byers J.R.P. K."/>
            <person name="Montejo-Kovacevich G."/>
            <person name="Yen C E."/>
        </authorList>
    </citation>
    <scope>NUCLEOTIDE SEQUENCE [LARGE SCALE GENOMIC DNA]</scope>
</reference>
<dbReference type="Proteomes" id="UP000494106">
    <property type="component" value="Unassembled WGS sequence"/>
</dbReference>
<protein>
    <submittedName>
        <fullName evidence="1">Uncharacterized protein</fullName>
    </submittedName>
</protein>
<comment type="caution">
    <text evidence="1">The sequence shown here is derived from an EMBL/GenBank/DDBJ whole genome shotgun (WGS) entry which is preliminary data.</text>
</comment>
<keyword evidence="2" id="KW-1185">Reference proteome</keyword>
<dbReference type="EMBL" id="CADEBC010000540">
    <property type="protein sequence ID" value="CAB3250513.1"/>
    <property type="molecule type" value="Genomic_DNA"/>
</dbReference>
<organism evidence="1 2">
    <name type="scientific">Arctia plantaginis</name>
    <name type="common">Wood tiger moth</name>
    <name type="synonym">Phalaena plantaginis</name>
    <dbReference type="NCBI Taxonomy" id="874455"/>
    <lineage>
        <taxon>Eukaryota</taxon>
        <taxon>Metazoa</taxon>
        <taxon>Ecdysozoa</taxon>
        <taxon>Arthropoda</taxon>
        <taxon>Hexapoda</taxon>
        <taxon>Insecta</taxon>
        <taxon>Pterygota</taxon>
        <taxon>Neoptera</taxon>
        <taxon>Endopterygota</taxon>
        <taxon>Lepidoptera</taxon>
        <taxon>Glossata</taxon>
        <taxon>Ditrysia</taxon>
        <taxon>Noctuoidea</taxon>
        <taxon>Erebidae</taxon>
        <taxon>Arctiinae</taxon>
        <taxon>Arctia</taxon>
    </lineage>
</organism>
<dbReference type="OrthoDB" id="8053018at2759"/>
<sequence>MKTSSSQFELMVTFMEQSSNATGGGPARFTKLTDLKQKVLKITSVQAGTGLAVEKAGVNNTHLDSVEHIVSTPHPHQFIEG</sequence>
<name>A0A8S1AY91_ARCPL</name>
<proteinExistence type="predicted"/>